<dbReference type="SMART" id="SM00448">
    <property type="entry name" value="REC"/>
    <property type="match status" value="1"/>
</dbReference>
<dbReference type="RefSeq" id="WP_180100483.1">
    <property type="nucleotide sequence ID" value="NZ_CADIKR010000009.1"/>
</dbReference>
<dbReference type="EMBL" id="CADIKR010000009">
    <property type="protein sequence ID" value="CAB3917122.1"/>
    <property type="molecule type" value="Genomic_DNA"/>
</dbReference>
<dbReference type="SUPFAM" id="SSF52172">
    <property type="entry name" value="CheY-like"/>
    <property type="match status" value="1"/>
</dbReference>
<sequence length="127" mass="13730">MRILIVDDATVSAELTAECLMMEPGVSVQIAGDGATALRTMAEFQPDAVLLDVDLPDASGLDLAPQLKTMNEGHAPRIIIFSGSVRKSAHGFLPDGVDAWLTKPAHLSTLLECIFRKARSKKDKERD</sequence>
<keyword evidence="5" id="KW-1185">Reference proteome</keyword>
<dbReference type="CDD" id="cd00156">
    <property type="entry name" value="REC"/>
    <property type="match status" value="1"/>
</dbReference>
<evidence type="ECO:0000256" key="1">
    <source>
        <dbReference type="ARBA" id="ARBA00022553"/>
    </source>
</evidence>
<dbReference type="Gene3D" id="3.40.50.2300">
    <property type="match status" value="1"/>
</dbReference>
<dbReference type="InterPro" id="IPR001789">
    <property type="entry name" value="Sig_transdc_resp-reg_receiver"/>
</dbReference>
<feature type="modified residue" description="4-aspartylphosphate" evidence="2">
    <location>
        <position position="52"/>
    </location>
</feature>
<accession>A0ABM8LLB5</accession>
<name>A0ABM8LLB5_9BURK</name>
<reference evidence="4 5" key="1">
    <citation type="submission" date="2020-04" db="EMBL/GenBank/DDBJ databases">
        <authorList>
            <person name="De Canck E."/>
        </authorList>
    </citation>
    <scope>NUCLEOTIDE SEQUENCE [LARGE SCALE GENOMIC DNA]</scope>
    <source>
        <strain evidence="4 5">LMG 3415</strain>
    </source>
</reference>
<protein>
    <submittedName>
        <fullName evidence="4">Transcriptional regulatory protein TcrX</fullName>
    </submittedName>
</protein>
<dbReference type="PANTHER" id="PTHR44591:SF3">
    <property type="entry name" value="RESPONSE REGULATORY DOMAIN-CONTAINING PROTEIN"/>
    <property type="match status" value="1"/>
</dbReference>
<dbReference type="Proteomes" id="UP000507140">
    <property type="component" value="Unassembled WGS sequence"/>
</dbReference>
<feature type="domain" description="Response regulatory" evidence="3">
    <location>
        <begin position="2"/>
        <end position="118"/>
    </location>
</feature>
<dbReference type="Pfam" id="PF00072">
    <property type="entry name" value="Response_reg"/>
    <property type="match status" value="1"/>
</dbReference>
<dbReference type="PROSITE" id="PS50110">
    <property type="entry name" value="RESPONSE_REGULATORY"/>
    <property type="match status" value="1"/>
</dbReference>
<keyword evidence="1 2" id="KW-0597">Phosphoprotein</keyword>
<dbReference type="InterPro" id="IPR050595">
    <property type="entry name" value="Bact_response_regulator"/>
</dbReference>
<evidence type="ECO:0000259" key="3">
    <source>
        <dbReference type="PROSITE" id="PS50110"/>
    </source>
</evidence>
<dbReference type="InterPro" id="IPR011006">
    <property type="entry name" value="CheY-like_superfamily"/>
</dbReference>
<evidence type="ECO:0000256" key="2">
    <source>
        <dbReference type="PROSITE-ProRule" id="PRU00169"/>
    </source>
</evidence>
<evidence type="ECO:0000313" key="5">
    <source>
        <dbReference type="Proteomes" id="UP000507140"/>
    </source>
</evidence>
<comment type="caution">
    <text evidence="4">The sequence shown here is derived from an EMBL/GenBank/DDBJ whole genome shotgun (WGS) entry which is preliminary data.</text>
</comment>
<proteinExistence type="predicted"/>
<evidence type="ECO:0000313" key="4">
    <source>
        <dbReference type="EMBL" id="CAB3917122.1"/>
    </source>
</evidence>
<dbReference type="PANTHER" id="PTHR44591">
    <property type="entry name" value="STRESS RESPONSE REGULATOR PROTEIN 1"/>
    <property type="match status" value="1"/>
</dbReference>
<organism evidence="4 5">
    <name type="scientific">Achromobacter mucicolens</name>
    <dbReference type="NCBI Taxonomy" id="1389922"/>
    <lineage>
        <taxon>Bacteria</taxon>
        <taxon>Pseudomonadati</taxon>
        <taxon>Pseudomonadota</taxon>
        <taxon>Betaproteobacteria</taxon>
        <taxon>Burkholderiales</taxon>
        <taxon>Alcaligenaceae</taxon>
        <taxon>Achromobacter</taxon>
    </lineage>
</organism>
<gene>
    <name evidence="4" type="primary">tcrX</name>
    <name evidence="4" type="ORF">LMG3415_05299</name>
</gene>